<organism evidence="3">
    <name type="scientific">uncultured Caudovirales phage</name>
    <dbReference type="NCBI Taxonomy" id="2100421"/>
    <lineage>
        <taxon>Viruses</taxon>
        <taxon>Duplodnaviria</taxon>
        <taxon>Heunggongvirae</taxon>
        <taxon>Uroviricota</taxon>
        <taxon>Caudoviricetes</taxon>
        <taxon>Peduoviridae</taxon>
        <taxon>Maltschvirus</taxon>
        <taxon>Maltschvirus maltsch</taxon>
    </lineage>
</organism>
<dbReference type="EMBL" id="LR797132">
    <property type="protein sequence ID" value="CAB4189070.1"/>
    <property type="molecule type" value="Genomic_DNA"/>
</dbReference>
<evidence type="ECO:0000313" key="3">
    <source>
        <dbReference type="EMBL" id="CAB4175185.1"/>
    </source>
</evidence>
<evidence type="ECO:0000313" key="2">
    <source>
        <dbReference type="EMBL" id="CAB4167033.1"/>
    </source>
</evidence>
<accession>A0A6J5Q1A8</accession>
<feature type="region of interest" description="Disordered" evidence="1">
    <location>
        <begin position="21"/>
        <end position="40"/>
    </location>
</feature>
<proteinExistence type="predicted"/>
<dbReference type="EMBL" id="LR796979">
    <property type="protein sequence ID" value="CAB4179026.1"/>
    <property type="molecule type" value="Genomic_DNA"/>
</dbReference>
<sequence>MSKLSYIQFGKEHGKSFRIVKTPSGMSTRNGQTIPDEPGRISIVTPENGESFNWPAADKGQIKMMRKNWGRIQKNPASQYKMDQIRRSKNG</sequence>
<evidence type="ECO:0000313" key="6">
    <source>
        <dbReference type="EMBL" id="CAB4193040.1"/>
    </source>
</evidence>
<gene>
    <name evidence="4" type="ORF">UFOVP1034_26</name>
    <name evidence="5" type="ORF">UFOVP1177_26</name>
    <name evidence="6" type="ORF">UFOVP1243_13</name>
    <name evidence="7" type="ORF">UFOVP1581_132</name>
    <name evidence="2" type="ORF">UFOVP854_132</name>
    <name evidence="3" type="ORF">UFOVP964_132</name>
</gene>
<dbReference type="EMBL" id="LR796798">
    <property type="protein sequence ID" value="CAB4167033.1"/>
    <property type="molecule type" value="Genomic_DNA"/>
</dbReference>
<dbReference type="EMBL" id="LR796924">
    <property type="protein sequence ID" value="CAB4175185.1"/>
    <property type="molecule type" value="Genomic_DNA"/>
</dbReference>
<protein>
    <submittedName>
        <fullName evidence="3">Uncharacterized protein</fullName>
    </submittedName>
</protein>
<reference evidence="3" key="1">
    <citation type="submission" date="2020-05" db="EMBL/GenBank/DDBJ databases">
        <authorList>
            <person name="Chiriac C."/>
            <person name="Salcher M."/>
            <person name="Ghai R."/>
            <person name="Kavagutti S V."/>
        </authorList>
    </citation>
    <scope>NUCLEOTIDE SEQUENCE</scope>
</reference>
<feature type="compositionally biased region" description="Polar residues" evidence="1">
    <location>
        <begin position="24"/>
        <end position="33"/>
    </location>
</feature>
<dbReference type="EMBL" id="LR798433">
    <property type="protein sequence ID" value="CAB5231637.1"/>
    <property type="molecule type" value="Genomic_DNA"/>
</dbReference>
<evidence type="ECO:0000256" key="1">
    <source>
        <dbReference type="SAM" id="MobiDB-lite"/>
    </source>
</evidence>
<evidence type="ECO:0000313" key="7">
    <source>
        <dbReference type="EMBL" id="CAB5231637.1"/>
    </source>
</evidence>
<dbReference type="EMBL" id="LR797196">
    <property type="protein sequence ID" value="CAB4193040.1"/>
    <property type="molecule type" value="Genomic_DNA"/>
</dbReference>
<name>A0A6J5Q1A8_9CAUD</name>
<evidence type="ECO:0000313" key="4">
    <source>
        <dbReference type="EMBL" id="CAB4179026.1"/>
    </source>
</evidence>
<evidence type="ECO:0000313" key="5">
    <source>
        <dbReference type="EMBL" id="CAB4189070.1"/>
    </source>
</evidence>